<name>A0A2T6B2R5_9RHOB</name>
<protein>
    <submittedName>
        <fullName evidence="1">Uncharacterized protein</fullName>
    </submittedName>
</protein>
<organism evidence="1 2">
    <name type="scientific">Gemmobacter caeni</name>
    <dbReference type="NCBI Taxonomy" id="589035"/>
    <lineage>
        <taxon>Bacteria</taxon>
        <taxon>Pseudomonadati</taxon>
        <taxon>Pseudomonadota</taxon>
        <taxon>Alphaproteobacteria</taxon>
        <taxon>Rhodobacterales</taxon>
        <taxon>Paracoccaceae</taxon>
        <taxon>Gemmobacter</taxon>
    </lineage>
</organism>
<sequence length="34" mass="4043">MKRPMNGFIYFNITDHARLPARFFGMTRTVLARL</sequence>
<dbReference type="AlphaFoldDB" id="A0A2T6B2R5"/>
<dbReference type="Proteomes" id="UP000244224">
    <property type="component" value="Unassembled WGS sequence"/>
</dbReference>
<evidence type="ECO:0000313" key="2">
    <source>
        <dbReference type="Proteomes" id="UP000244224"/>
    </source>
</evidence>
<dbReference type="EMBL" id="QBKP01000005">
    <property type="protein sequence ID" value="PTX50368.1"/>
    <property type="molecule type" value="Genomic_DNA"/>
</dbReference>
<evidence type="ECO:0000313" key="1">
    <source>
        <dbReference type="EMBL" id="PTX50368.1"/>
    </source>
</evidence>
<accession>A0A2T6B2R5</accession>
<reference evidence="1 2" key="1">
    <citation type="submission" date="2018-04" db="EMBL/GenBank/DDBJ databases">
        <title>Genomic Encyclopedia of Archaeal and Bacterial Type Strains, Phase II (KMG-II): from individual species to whole genera.</title>
        <authorList>
            <person name="Goeker M."/>
        </authorList>
    </citation>
    <scope>NUCLEOTIDE SEQUENCE [LARGE SCALE GENOMIC DNA]</scope>
    <source>
        <strain evidence="1 2">DSM 21823</strain>
    </source>
</reference>
<keyword evidence="2" id="KW-1185">Reference proteome</keyword>
<comment type="caution">
    <text evidence="1">The sequence shown here is derived from an EMBL/GenBank/DDBJ whole genome shotgun (WGS) entry which is preliminary data.</text>
</comment>
<gene>
    <name evidence="1" type="ORF">C8N34_10511</name>
</gene>
<proteinExistence type="predicted"/>